<dbReference type="InterPro" id="IPR013762">
    <property type="entry name" value="Integrase-like_cat_sf"/>
</dbReference>
<keyword evidence="1" id="KW-0233">DNA recombination</keyword>
<keyword evidence="3" id="KW-1133">Transmembrane helix</keyword>
<dbReference type="EMBL" id="CAMXCT020000093">
    <property type="protein sequence ID" value="CAL1127084.1"/>
    <property type="molecule type" value="Genomic_DNA"/>
</dbReference>
<comment type="caution">
    <text evidence="4">The sequence shown here is derived from an EMBL/GenBank/DDBJ whole genome shotgun (WGS) entry which is preliminary data.</text>
</comment>
<organism evidence="4">
    <name type="scientific">Cladocopium goreaui</name>
    <dbReference type="NCBI Taxonomy" id="2562237"/>
    <lineage>
        <taxon>Eukaryota</taxon>
        <taxon>Sar</taxon>
        <taxon>Alveolata</taxon>
        <taxon>Dinophyceae</taxon>
        <taxon>Suessiales</taxon>
        <taxon>Symbiodiniaceae</taxon>
        <taxon>Cladocopium</taxon>
    </lineage>
</organism>
<keyword evidence="3" id="KW-0472">Membrane</keyword>
<dbReference type="GO" id="GO:0003677">
    <property type="term" value="F:DNA binding"/>
    <property type="evidence" value="ECO:0007669"/>
    <property type="project" value="InterPro"/>
</dbReference>
<dbReference type="Gene3D" id="1.10.443.10">
    <property type="entry name" value="Intergrase catalytic core"/>
    <property type="match status" value="1"/>
</dbReference>
<dbReference type="AlphaFoldDB" id="A0A9P1BHX9"/>
<dbReference type="Proteomes" id="UP001152797">
    <property type="component" value="Unassembled WGS sequence"/>
</dbReference>
<feature type="transmembrane region" description="Helical" evidence="3">
    <location>
        <begin position="20"/>
        <end position="45"/>
    </location>
</feature>
<name>A0A9P1BHX9_9DINO</name>
<dbReference type="OrthoDB" id="5870942at2759"/>
<gene>
    <name evidence="4" type="ORF">C1SCF055_LOCUS2182</name>
</gene>
<evidence type="ECO:0000313" key="5">
    <source>
        <dbReference type="EMBL" id="CAL4761021.1"/>
    </source>
</evidence>
<dbReference type="GO" id="GO:0015074">
    <property type="term" value="P:DNA integration"/>
    <property type="evidence" value="ECO:0007669"/>
    <property type="project" value="InterPro"/>
</dbReference>
<reference evidence="4" key="1">
    <citation type="submission" date="2022-10" db="EMBL/GenBank/DDBJ databases">
        <authorList>
            <person name="Chen Y."/>
            <person name="Dougan E. K."/>
            <person name="Chan C."/>
            <person name="Rhodes N."/>
            <person name="Thang M."/>
        </authorList>
    </citation>
    <scope>NUCLEOTIDE SEQUENCE</scope>
</reference>
<dbReference type="InterPro" id="IPR011010">
    <property type="entry name" value="DNA_brk_join_enz"/>
</dbReference>
<proteinExistence type="predicted"/>
<keyword evidence="6" id="KW-1185">Reference proteome</keyword>
<protein>
    <submittedName>
        <fullName evidence="4">Uncharacterized protein</fullName>
    </submittedName>
</protein>
<keyword evidence="3" id="KW-0812">Transmembrane</keyword>
<evidence type="ECO:0000313" key="6">
    <source>
        <dbReference type="Proteomes" id="UP001152797"/>
    </source>
</evidence>
<dbReference type="EMBL" id="CAMXCT030000093">
    <property type="protein sequence ID" value="CAL4761021.1"/>
    <property type="molecule type" value="Genomic_DNA"/>
</dbReference>
<evidence type="ECO:0000313" key="4">
    <source>
        <dbReference type="EMBL" id="CAI3973709.1"/>
    </source>
</evidence>
<evidence type="ECO:0000256" key="2">
    <source>
        <dbReference type="SAM" id="MobiDB-lite"/>
    </source>
</evidence>
<reference evidence="5 6" key="2">
    <citation type="submission" date="2024-05" db="EMBL/GenBank/DDBJ databases">
        <authorList>
            <person name="Chen Y."/>
            <person name="Shah S."/>
            <person name="Dougan E. K."/>
            <person name="Thang M."/>
            <person name="Chan C."/>
        </authorList>
    </citation>
    <scope>NUCLEOTIDE SEQUENCE [LARGE SCALE GENOMIC DNA]</scope>
</reference>
<dbReference type="EMBL" id="CAMXCT010000093">
    <property type="protein sequence ID" value="CAI3973709.1"/>
    <property type="molecule type" value="Genomic_DNA"/>
</dbReference>
<dbReference type="GO" id="GO:0006310">
    <property type="term" value="P:DNA recombination"/>
    <property type="evidence" value="ECO:0007669"/>
    <property type="project" value="UniProtKB-KW"/>
</dbReference>
<sequence length="459" mass="50795">MEVAPFDGGYDDSTLSWAQLIGVGVCLLFCSGVGATAMWCLMACWARWHTKRQDLAPKMKEVCKEGDSLPPYIPPLVRDQGSQTDQVSCSSSSPRPRQLETPRKAVRKDILLDMARRAQPVIQEVEARKNWSVQKVLKLARSVKGSGSVLPLSKETVEAVAAALRESGMKSGTQYLVELRLMHIEAGYEVEAWLKRTFDLCKKALDRLKGPPIRAAEVKIADWDGEALQARAVGKGLPETPRLAFAWAAIWMLREIEMRKMKLQDITFPGENRWITIWLPTSKCDQEGRGVRRTLRCCGKTPCTPLCPWALGWKIVEIARAKGALPGSALFASWNNLKETSKAGNIKAWKAHLGEQVSGHSPRRSGAMYYVRAGLPIQELAFLGRWKSNVVLQYAEEALQEKAILVPSFHGSEPGDSEDKMKDLPDPSQVMNMAAPATPALTAMIPRPAQNETIPGLLN</sequence>
<evidence type="ECO:0000256" key="3">
    <source>
        <dbReference type="SAM" id="Phobius"/>
    </source>
</evidence>
<accession>A0A9P1BHX9</accession>
<dbReference type="SUPFAM" id="SSF56349">
    <property type="entry name" value="DNA breaking-rejoining enzymes"/>
    <property type="match status" value="1"/>
</dbReference>
<evidence type="ECO:0000256" key="1">
    <source>
        <dbReference type="ARBA" id="ARBA00023172"/>
    </source>
</evidence>
<feature type="region of interest" description="Disordered" evidence="2">
    <location>
        <begin position="74"/>
        <end position="102"/>
    </location>
</feature>